<accession>A0A7I7MS62</accession>
<evidence type="ECO:0000313" key="2">
    <source>
        <dbReference type="Proteomes" id="UP000467236"/>
    </source>
</evidence>
<dbReference type="RefSeq" id="WP_083046601.1">
    <property type="nucleotide sequence ID" value="NZ_AP022575.1"/>
</dbReference>
<organism evidence="1 2">
    <name type="scientific">Mycobacterium shinjukuense</name>
    <dbReference type="NCBI Taxonomy" id="398694"/>
    <lineage>
        <taxon>Bacteria</taxon>
        <taxon>Bacillati</taxon>
        <taxon>Actinomycetota</taxon>
        <taxon>Actinomycetes</taxon>
        <taxon>Mycobacteriales</taxon>
        <taxon>Mycobacteriaceae</taxon>
        <taxon>Mycobacterium</taxon>
    </lineage>
</organism>
<reference evidence="1 2" key="1">
    <citation type="journal article" date="2019" name="Emerg. Microbes Infect.">
        <title>Comprehensive subspecies identification of 175 nontuberculous mycobacteria species based on 7547 genomic profiles.</title>
        <authorList>
            <person name="Matsumoto Y."/>
            <person name="Kinjo T."/>
            <person name="Motooka D."/>
            <person name="Nabeya D."/>
            <person name="Jung N."/>
            <person name="Uechi K."/>
            <person name="Horii T."/>
            <person name="Iida T."/>
            <person name="Fujita J."/>
            <person name="Nakamura S."/>
        </authorList>
    </citation>
    <scope>NUCLEOTIDE SEQUENCE [LARGE SCALE GENOMIC DNA]</scope>
    <source>
        <strain evidence="1 2">JCM 14233</strain>
    </source>
</reference>
<gene>
    <name evidence="1" type="ORF">MSHI_29940</name>
</gene>
<dbReference type="EMBL" id="AP022575">
    <property type="protein sequence ID" value="BBX75088.1"/>
    <property type="molecule type" value="Genomic_DNA"/>
</dbReference>
<keyword evidence="2" id="KW-1185">Reference proteome</keyword>
<dbReference type="Proteomes" id="UP000467236">
    <property type="component" value="Chromosome"/>
</dbReference>
<proteinExistence type="predicted"/>
<dbReference type="KEGG" id="mshj:MSHI_29940"/>
<protein>
    <submittedName>
        <fullName evidence="1">Uncharacterized protein</fullName>
    </submittedName>
</protein>
<dbReference type="OrthoDB" id="4753518at2"/>
<dbReference type="AlphaFoldDB" id="A0A7I7MS62"/>
<sequence length="291" mass="30073">MRAVVTVVLWWFTTVALAVAIPAAWAQTNIVDEDGYATLARKAAGDPALQSAMASELATRAMALITDRHGPRYPIDSSAVHAAAAAFTAGPSFPPLFAQVNRAAHAWLFSASPPGGTGAQWLVDLAPLLNDDSLRQMLSGYQVQAPATLTVPLTVSAPQPLRPGQLRQVGVWGPWVSIGAAAVAGVCGLLTLVATRRRGRALTSLGVSALLVGAGGWAVIEVGGRYVDDALNHTAGDIRRMADVLVGHAEDGMHLWLSLTLVAGAALVMLGVLVAALGSLVSVRGRGGRTS</sequence>
<name>A0A7I7MS62_9MYCO</name>
<evidence type="ECO:0000313" key="1">
    <source>
        <dbReference type="EMBL" id="BBX75088.1"/>
    </source>
</evidence>